<dbReference type="Pfam" id="PF00498">
    <property type="entry name" value="FHA"/>
    <property type="match status" value="1"/>
</dbReference>
<dbReference type="InterPro" id="IPR012551">
    <property type="entry name" value="DUF1707_SHOCT-like"/>
</dbReference>
<comment type="caution">
    <text evidence="3">The sequence shown here is derived from an EMBL/GenBank/DDBJ whole genome shotgun (WGS) entry which is preliminary data.</text>
</comment>
<dbReference type="EMBL" id="JAVREN010000002">
    <property type="protein sequence ID" value="MDT0305725.1"/>
    <property type="molecule type" value="Genomic_DNA"/>
</dbReference>
<organism evidence="3 4">
    <name type="scientific">Streptomyces boetiae</name>
    <dbReference type="NCBI Taxonomy" id="3075541"/>
    <lineage>
        <taxon>Bacteria</taxon>
        <taxon>Bacillati</taxon>
        <taxon>Actinomycetota</taxon>
        <taxon>Actinomycetes</taxon>
        <taxon>Kitasatosporales</taxon>
        <taxon>Streptomycetaceae</taxon>
        <taxon>Streptomyces</taxon>
    </lineage>
</organism>
<dbReference type="SUPFAM" id="SSF49879">
    <property type="entry name" value="SMAD/FHA domain"/>
    <property type="match status" value="1"/>
</dbReference>
<sequence>MASVDSGAHPPRISDADRESALMVLRESAVDGRVSHDTFLRRMELVLAARFPEQLHALLADLPARTPPSRPPGRLIDGLTRAVALPRRLRLALQAGRLPQLVLPAPGPAPLTIGRAPGSALRLSHPSVSRHHAQLRGTGTGWLLRDLGSSNGTWVNARRVADAVPVGPGDQVRFGAMSFRLAARELPR</sequence>
<dbReference type="RefSeq" id="WP_311628635.1">
    <property type="nucleotide sequence ID" value="NZ_JAVREN010000002.1"/>
</dbReference>
<gene>
    <name evidence="3" type="ORF">RM780_01945</name>
</gene>
<dbReference type="PROSITE" id="PS50006">
    <property type="entry name" value="FHA_DOMAIN"/>
    <property type="match status" value="1"/>
</dbReference>
<dbReference type="InterPro" id="IPR008984">
    <property type="entry name" value="SMAD_FHA_dom_sf"/>
</dbReference>
<evidence type="ECO:0000256" key="1">
    <source>
        <dbReference type="ARBA" id="ARBA00022553"/>
    </source>
</evidence>
<dbReference type="InterPro" id="IPR050923">
    <property type="entry name" value="Cell_Proc_Reg/RNA_Proc"/>
</dbReference>
<dbReference type="Proteomes" id="UP001183388">
    <property type="component" value="Unassembled WGS sequence"/>
</dbReference>
<reference evidence="4" key="1">
    <citation type="submission" date="2023-07" db="EMBL/GenBank/DDBJ databases">
        <title>30 novel species of actinomycetes from the DSMZ collection.</title>
        <authorList>
            <person name="Nouioui I."/>
        </authorList>
    </citation>
    <scope>NUCLEOTIDE SEQUENCE [LARGE SCALE GENOMIC DNA]</scope>
    <source>
        <strain evidence="4">DSM 44917</strain>
    </source>
</reference>
<evidence type="ECO:0000259" key="2">
    <source>
        <dbReference type="PROSITE" id="PS50006"/>
    </source>
</evidence>
<dbReference type="SMART" id="SM00240">
    <property type="entry name" value="FHA"/>
    <property type="match status" value="1"/>
</dbReference>
<protein>
    <submittedName>
        <fullName evidence="3">DUF1707 and FHA domain-containing protein</fullName>
    </submittedName>
</protein>
<accession>A0ABU2L2D3</accession>
<name>A0ABU2L2D3_9ACTN</name>
<feature type="domain" description="FHA" evidence="2">
    <location>
        <begin position="111"/>
        <end position="160"/>
    </location>
</feature>
<proteinExistence type="predicted"/>
<keyword evidence="1" id="KW-0597">Phosphoprotein</keyword>
<dbReference type="InterPro" id="IPR000253">
    <property type="entry name" value="FHA_dom"/>
</dbReference>
<dbReference type="Pfam" id="PF08044">
    <property type="entry name" value="DUF1707"/>
    <property type="match status" value="1"/>
</dbReference>
<evidence type="ECO:0000313" key="3">
    <source>
        <dbReference type="EMBL" id="MDT0305725.1"/>
    </source>
</evidence>
<evidence type="ECO:0000313" key="4">
    <source>
        <dbReference type="Proteomes" id="UP001183388"/>
    </source>
</evidence>
<dbReference type="CDD" id="cd00060">
    <property type="entry name" value="FHA"/>
    <property type="match status" value="1"/>
</dbReference>
<dbReference type="Gene3D" id="2.60.200.20">
    <property type="match status" value="1"/>
</dbReference>
<dbReference type="PANTHER" id="PTHR23308">
    <property type="entry name" value="NUCLEAR INHIBITOR OF PROTEIN PHOSPHATASE-1"/>
    <property type="match status" value="1"/>
</dbReference>
<keyword evidence="4" id="KW-1185">Reference proteome</keyword>